<evidence type="ECO:0000256" key="7">
    <source>
        <dbReference type="ARBA" id="ARBA00023235"/>
    </source>
</evidence>
<dbReference type="InParanoid" id="Q8CJW4"/>
<dbReference type="KEGG" id="sco:SCO3500"/>
<comment type="subcellular location">
    <subcellularLocation>
        <location evidence="1">Membrane</location>
        <topology evidence="1">Multi-pass membrane protein</topology>
    </subcellularLocation>
</comment>
<gene>
    <name evidence="8" type="ordered locus">SCO3500</name>
    <name evidence="8" type="ORF">SCE134.01c</name>
    <name evidence="8" type="ORF">SCE65.36c</name>
</gene>
<dbReference type="RefSeq" id="WP_011029036.1">
    <property type="nucleotide sequence ID" value="NC_003888.3"/>
</dbReference>
<dbReference type="Proteomes" id="UP000001973">
    <property type="component" value="Chromosome"/>
</dbReference>
<keyword evidence="3" id="KW-0732">Signal</keyword>
<dbReference type="PhylomeDB" id="Q8CJW4"/>
<dbReference type="HOGENOM" id="CLU_025873_0_0_11"/>
<dbReference type="InterPro" id="IPR008929">
    <property type="entry name" value="Chondroitin_lyas"/>
</dbReference>
<dbReference type="PATRIC" id="fig|100226.15.peg.3558"/>
<dbReference type="eggNOG" id="ENOG502ZAKK">
    <property type="taxonomic scope" value="Bacteria"/>
</dbReference>
<dbReference type="OrthoDB" id="175534at2"/>
<protein>
    <recommendedName>
        <fullName evidence="10">DUF4962 domain-containing protein</fullName>
    </recommendedName>
</protein>
<proteinExistence type="predicted"/>
<dbReference type="Gene3D" id="2.70.98.70">
    <property type="match status" value="1"/>
</dbReference>
<evidence type="ECO:0000313" key="9">
    <source>
        <dbReference type="Proteomes" id="UP000001973"/>
    </source>
</evidence>
<keyword evidence="4" id="KW-1133">Transmembrane helix</keyword>
<dbReference type="PaxDb" id="100226-SCO3500"/>
<evidence type="ECO:0008006" key="10">
    <source>
        <dbReference type="Google" id="ProtNLM"/>
    </source>
</evidence>
<keyword evidence="9" id="KW-1185">Reference proteome</keyword>
<dbReference type="GO" id="GO:0016853">
    <property type="term" value="F:isomerase activity"/>
    <property type="evidence" value="ECO:0007669"/>
    <property type="project" value="UniProtKB-KW"/>
</dbReference>
<keyword evidence="7" id="KW-0413">Isomerase</keyword>
<dbReference type="PANTHER" id="PTHR15532:SF5">
    <property type="entry name" value="SULFOTRANSFERASE DOMAIN-CONTAINING PROTEIN"/>
    <property type="match status" value="1"/>
</dbReference>
<dbReference type="InterPro" id="IPR052447">
    <property type="entry name" value="Dermatan-Sulfate_Isomerase"/>
</dbReference>
<evidence type="ECO:0000256" key="2">
    <source>
        <dbReference type="ARBA" id="ARBA00022692"/>
    </source>
</evidence>
<organism evidence="8 9">
    <name type="scientific">Streptomyces coelicolor (strain ATCC BAA-471 / A3(2) / M145)</name>
    <dbReference type="NCBI Taxonomy" id="100226"/>
    <lineage>
        <taxon>Bacteria</taxon>
        <taxon>Bacillati</taxon>
        <taxon>Actinomycetota</taxon>
        <taxon>Actinomycetes</taxon>
        <taxon>Kitasatosporales</taxon>
        <taxon>Streptomycetaceae</taxon>
        <taxon>Streptomyces</taxon>
        <taxon>Streptomyces albidoflavus group</taxon>
    </lineage>
</organism>
<name>Q8CJW4_STRCO</name>
<evidence type="ECO:0000256" key="4">
    <source>
        <dbReference type="ARBA" id="ARBA00022989"/>
    </source>
</evidence>
<reference evidence="8 9" key="1">
    <citation type="journal article" date="1996" name="Mol. Microbiol.">
        <title>A set of ordered cosmids and a detailed genetic and physical map for the 8 Mb Streptomyces coelicolor A3(2) chromosome.</title>
        <authorList>
            <person name="Redenbach M."/>
            <person name="Kieser H.M."/>
            <person name="Denapaite D."/>
            <person name="Eichner A."/>
            <person name="Cullum J."/>
            <person name="Kinashi H."/>
            <person name="Hopwood D.A."/>
        </authorList>
    </citation>
    <scope>NUCLEOTIDE SEQUENCE [LARGE SCALE GENOMIC DNA]</scope>
    <source>
        <strain evidence="9">ATCC BAA-471 / A3(2) / M145</strain>
    </source>
</reference>
<dbReference type="AlphaFoldDB" id="Q8CJW4"/>
<evidence type="ECO:0000256" key="1">
    <source>
        <dbReference type="ARBA" id="ARBA00004141"/>
    </source>
</evidence>
<dbReference type="EMBL" id="AL939116">
    <property type="protein sequence ID" value="CAD55321.1"/>
    <property type="molecule type" value="Genomic_DNA"/>
</dbReference>
<dbReference type="SUPFAM" id="SSF48230">
    <property type="entry name" value="Chondroitin AC/alginate lyase"/>
    <property type="match status" value="1"/>
</dbReference>
<evidence type="ECO:0000313" key="8">
    <source>
        <dbReference type="EMBL" id="CAD55321.1"/>
    </source>
</evidence>
<dbReference type="Gene3D" id="1.50.10.100">
    <property type="entry name" value="Chondroitin AC/alginate lyase"/>
    <property type="match status" value="1"/>
</dbReference>
<accession>Q8CJW4</accession>
<evidence type="ECO:0000256" key="5">
    <source>
        <dbReference type="ARBA" id="ARBA00023136"/>
    </source>
</evidence>
<dbReference type="EMBL" id="AL645882">
    <property type="protein sequence ID" value="CAD55321.1"/>
    <property type="molecule type" value="Genomic_DNA"/>
</dbReference>
<sequence>MLLLEGRLDSLRGDLNGTHAAQWRRLHEQCDWYRRQNPPTEHPEASITYFGPAAANLALAYRLTGQRGYLEEAWRWISTCVAYPHWGRAHMPDHDLDAGWLLHGLSLAYSWLGEDLEPERREILRAKLELQGERLHSFAEETTGRWWSSAYWQNHNWICWTGIATAGYALGRSEWTKAARANLETVLTMLPEDGSDSEGVVYWRYGVPWLAIHTDLVQRQEQADLWSTGGFLRNTTRWRLHQSAPGFEENIDHGDCHDRRSGHSVALYYRLASAYQDGTAQWLGNLVAERHFWREAYESGVRPGVMPEAFLELLWYDPRVTPAAPDREPGTAYFPDLGQITARTGWDSAATCVSFKAAPGGGHRAWDEGHRLKAAGGWDAMSAGHHHPDAGAFVLHSHGAFLAVDEGYSNHKRAAHHNLVLVDGEGWADEGRYHVYEGIPEERRARVRDVLAQDGFAHATAESAAMFSERLGVQRVDRTLVVTPLGRVVILDELEAEGPREWTYLLHSDWPTTQLDPDGWRLESGPASARLTRLLPTDATATRHRTVVEANPTSSTPSLKVSKAMHTLRLTTPRARTATFLTVLDSTGSLDPRPDPAVLLASDQGHAVSVGQGDEKELVLLAPRARVIETGRVSADAAAIVLSGTRVAAVRARRVDIDGAVALRSDEPFTGVLPTETTGA</sequence>
<keyword evidence="2" id="KW-0812">Transmembrane</keyword>
<evidence type="ECO:0000256" key="3">
    <source>
        <dbReference type="ARBA" id="ARBA00022729"/>
    </source>
</evidence>
<dbReference type="PIR" id="T36083">
    <property type="entry name" value="T36083"/>
</dbReference>
<dbReference type="STRING" id="100226.gene:17761121"/>
<reference evidence="8 9" key="2">
    <citation type="journal article" date="2002" name="Nature">
        <title>Complete genome sequence of the model actinomycete Streptomyces coelicolor A3(2).</title>
        <authorList>
            <person name="Bentley S.D."/>
            <person name="Chater K.F."/>
            <person name="Cerdeno-Tarraga A.M."/>
            <person name="Challis G.L."/>
            <person name="Thomson N.R."/>
            <person name="James K.D."/>
            <person name="Harris D.E."/>
            <person name="Quail M.A."/>
            <person name="Kieser H."/>
            <person name="Harper D."/>
            <person name="Bateman A."/>
            <person name="Brown S."/>
            <person name="Chandra G."/>
            <person name="Chen C.W."/>
            <person name="Collins M."/>
            <person name="Cronin A."/>
            <person name="Fraser A."/>
            <person name="Goble A."/>
            <person name="Hidalgo J."/>
            <person name="Hornsby T."/>
            <person name="Howarth S."/>
            <person name="Huang C.H."/>
            <person name="Kieser T."/>
            <person name="Larke L."/>
            <person name="Murphy L."/>
            <person name="Oliver K."/>
            <person name="O'Neil S."/>
            <person name="Rabbinowitsch E."/>
            <person name="Rajandream M.A."/>
            <person name="Rutherford K."/>
            <person name="Rutter S."/>
            <person name="Seeger K."/>
            <person name="Saunders D."/>
            <person name="Sharp S."/>
            <person name="Squares R."/>
            <person name="Squares S."/>
            <person name="Taylor K."/>
            <person name="Warren T."/>
            <person name="Wietzorrek A."/>
            <person name="Woodward J."/>
            <person name="Barrell B.G."/>
            <person name="Parkhill J."/>
            <person name="Hopwood D.A."/>
        </authorList>
    </citation>
    <scope>NUCLEOTIDE SEQUENCE [LARGE SCALE GENOMIC DNA]</scope>
    <source>
        <strain evidence="9">ATCC BAA-471 / A3(2) / M145</strain>
    </source>
</reference>
<dbReference type="GO" id="GO:0016020">
    <property type="term" value="C:membrane"/>
    <property type="evidence" value="ECO:0007669"/>
    <property type="project" value="UniProtKB-SubCell"/>
</dbReference>
<keyword evidence="6" id="KW-0325">Glycoprotein</keyword>
<dbReference type="PANTHER" id="PTHR15532">
    <property type="match status" value="1"/>
</dbReference>
<evidence type="ECO:0000256" key="6">
    <source>
        <dbReference type="ARBA" id="ARBA00023180"/>
    </source>
</evidence>
<keyword evidence="5" id="KW-0472">Membrane</keyword>